<keyword evidence="2" id="KW-1185">Reference proteome</keyword>
<evidence type="ECO:0000313" key="2">
    <source>
        <dbReference type="Proteomes" id="UP000252586"/>
    </source>
</evidence>
<gene>
    <name evidence="1" type="ORF">DFR74_101637</name>
</gene>
<organism evidence="1 2">
    <name type="scientific">Nocardia puris</name>
    <dbReference type="NCBI Taxonomy" id="208602"/>
    <lineage>
        <taxon>Bacteria</taxon>
        <taxon>Bacillati</taxon>
        <taxon>Actinomycetota</taxon>
        <taxon>Actinomycetes</taxon>
        <taxon>Mycobacteriales</taxon>
        <taxon>Nocardiaceae</taxon>
        <taxon>Nocardia</taxon>
    </lineage>
</organism>
<comment type="caution">
    <text evidence="1">The sequence shown here is derived from an EMBL/GenBank/DDBJ whole genome shotgun (WGS) entry which is preliminary data.</text>
</comment>
<evidence type="ECO:0000313" key="1">
    <source>
        <dbReference type="EMBL" id="RBO96621.1"/>
    </source>
</evidence>
<name>A0A366E2M3_9NOCA</name>
<proteinExistence type="predicted"/>
<protein>
    <submittedName>
        <fullName evidence="1">Uncharacterized protein</fullName>
    </submittedName>
</protein>
<dbReference type="AlphaFoldDB" id="A0A366E2M3"/>
<accession>A0A366E2M3</accession>
<sequence>MYGRGGVVGGVGAVWHDSAVPIRLPHPPRAGFRSGSRADRHTSGGRVVIVRDEFACAAAEPTRHSVFDRRTAFRVAGAGAVGALAVGAVAGCTDDTIHDPDPLAAQEITARADAAAATAAIALAPERHAALTAIAAERTAHADALRDEVARVIGVYGDGTTPVHRTRELTPVSAAASPGATGAPVAPAGVDELRARLTSSRDSAAQLAATLSGYRSGLLASISAACAAHAEVLLA</sequence>
<reference evidence="1 2" key="1">
    <citation type="submission" date="2018-06" db="EMBL/GenBank/DDBJ databases">
        <title>Genomic Encyclopedia of Type Strains, Phase IV (KMG-IV): sequencing the most valuable type-strain genomes for metagenomic binning, comparative biology and taxonomic classification.</title>
        <authorList>
            <person name="Goeker M."/>
        </authorList>
    </citation>
    <scope>NUCLEOTIDE SEQUENCE [LARGE SCALE GENOMIC DNA]</scope>
    <source>
        <strain evidence="1 2">DSM 44599</strain>
    </source>
</reference>
<dbReference type="STRING" id="1210090.GCA_001613185_05507"/>
<dbReference type="EMBL" id="QNRE01000001">
    <property type="protein sequence ID" value="RBO96621.1"/>
    <property type="molecule type" value="Genomic_DNA"/>
</dbReference>
<dbReference type="Proteomes" id="UP000252586">
    <property type="component" value="Unassembled WGS sequence"/>
</dbReference>